<organism evidence="12">
    <name type="scientific">Hirondellea gigas</name>
    <dbReference type="NCBI Taxonomy" id="1518452"/>
    <lineage>
        <taxon>Eukaryota</taxon>
        <taxon>Metazoa</taxon>
        <taxon>Ecdysozoa</taxon>
        <taxon>Arthropoda</taxon>
        <taxon>Crustacea</taxon>
        <taxon>Multicrustacea</taxon>
        <taxon>Malacostraca</taxon>
        <taxon>Eumalacostraca</taxon>
        <taxon>Peracarida</taxon>
        <taxon>Amphipoda</taxon>
        <taxon>Amphilochidea</taxon>
        <taxon>Lysianassida</taxon>
        <taxon>Lysianassidira</taxon>
        <taxon>Lysianassoidea</taxon>
        <taxon>Lysianassidae</taxon>
        <taxon>Hirondellea</taxon>
    </lineage>
</organism>
<feature type="domain" description="Protein kinase" evidence="11">
    <location>
        <begin position="518"/>
        <end position="780"/>
    </location>
</feature>
<comment type="catalytic activity">
    <reaction evidence="8">
        <text>L-seryl-[protein] + ATP = O-phospho-L-seryl-[protein] + ADP + H(+)</text>
        <dbReference type="Rhea" id="RHEA:17989"/>
        <dbReference type="Rhea" id="RHEA-COMP:9863"/>
        <dbReference type="Rhea" id="RHEA-COMP:11604"/>
        <dbReference type="ChEBI" id="CHEBI:15378"/>
        <dbReference type="ChEBI" id="CHEBI:29999"/>
        <dbReference type="ChEBI" id="CHEBI:30616"/>
        <dbReference type="ChEBI" id="CHEBI:83421"/>
        <dbReference type="ChEBI" id="CHEBI:456216"/>
        <dbReference type="EC" id="2.7.11.1"/>
    </reaction>
</comment>
<dbReference type="PROSITE" id="PS00107">
    <property type="entry name" value="PROTEIN_KINASE_ATP"/>
    <property type="match status" value="1"/>
</dbReference>
<feature type="compositionally biased region" description="Basic and acidic residues" evidence="10">
    <location>
        <begin position="299"/>
        <end position="309"/>
    </location>
</feature>
<feature type="binding site" evidence="9">
    <location>
        <position position="546"/>
    </location>
    <ligand>
        <name>ATP</name>
        <dbReference type="ChEBI" id="CHEBI:30616"/>
    </ligand>
</feature>
<evidence type="ECO:0000256" key="7">
    <source>
        <dbReference type="ARBA" id="ARBA00047899"/>
    </source>
</evidence>
<dbReference type="InterPro" id="IPR017441">
    <property type="entry name" value="Protein_kinase_ATP_BS"/>
</dbReference>
<evidence type="ECO:0000256" key="5">
    <source>
        <dbReference type="ARBA" id="ARBA00022777"/>
    </source>
</evidence>
<dbReference type="EMBL" id="IACT01008427">
    <property type="protein sequence ID" value="LAC27539.1"/>
    <property type="molecule type" value="mRNA"/>
</dbReference>
<dbReference type="Gene3D" id="3.30.200.20">
    <property type="entry name" value="Phosphorylase Kinase, domain 1"/>
    <property type="match status" value="1"/>
</dbReference>
<feature type="region of interest" description="Disordered" evidence="10">
    <location>
        <begin position="256"/>
        <end position="314"/>
    </location>
</feature>
<keyword evidence="2" id="KW-0723">Serine/threonine-protein kinase</keyword>
<dbReference type="SUPFAM" id="SSF56112">
    <property type="entry name" value="Protein kinase-like (PK-like)"/>
    <property type="match status" value="1"/>
</dbReference>
<dbReference type="InterPro" id="IPR000719">
    <property type="entry name" value="Prot_kinase_dom"/>
</dbReference>
<dbReference type="PROSITE" id="PS00108">
    <property type="entry name" value="PROTEIN_KINASE_ST"/>
    <property type="match status" value="1"/>
</dbReference>
<keyword evidence="4 9" id="KW-0547">Nucleotide-binding</keyword>
<evidence type="ECO:0000256" key="3">
    <source>
        <dbReference type="ARBA" id="ARBA00022679"/>
    </source>
</evidence>
<evidence type="ECO:0000256" key="8">
    <source>
        <dbReference type="ARBA" id="ARBA00048679"/>
    </source>
</evidence>
<feature type="region of interest" description="Disordered" evidence="10">
    <location>
        <begin position="332"/>
        <end position="462"/>
    </location>
</feature>
<dbReference type="Pfam" id="PF07714">
    <property type="entry name" value="PK_Tyr_Ser-Thr"/>
    <property type="match status" value="1"/>
</dbReference>
<dbReference type="FunFam" id="3.30.200.20:FF:000060">
    <property type="entry name" value="Serine/threonine-protein kinase isoform 1"/>
    <property type="match status" value="1"/>
</dbReference>
<dbReference type="PANTHER" id="PTHR44329:SF298">
    <property type="entry name" value="MIXED LINEAGE KINASE DOMAIN-LIKE PROTEIN"/>
    <property type="match status" value="1"/>
</dbReference>
<dbReference type="PRINTS" id="PR00109">
    <property type="entry name" value="TYRKINASE"/>
</dbReference>
<dbReference type="InterPro" id="IPR011417">
    <property type="entry name" value="ANTH_dom"/>
</dbReference>
<dbReference type="PROSITE" id="PS50011">
    <property type="entry name" value="PROTEIN_KINASE_DOM"/>
    <property type="match status" value="1"/>
</dbReference>
<dbReference type="AlphaFoldDB" id="A0A6A7GAJ4"/>
<feature type="compositionally biased region" description="Basic residues" evidence="10">
    <location>
        <begin position="359"/>
        <end position="371"/>
    </location>
</feature>
<evidence type="ECO:0000259" key="11">
    <source>
        <dbReference type="PROSITE" id="PS50011"/>
    </source>
</evidence>
<feature type="compositionally biased region" description="Basic and acidic residues" evidence="10">
    <location>
        <begin position="280"/>
        <end position="290"/>
    </location>
</feature>
<evidence type="ECO:0000256" key="6">
    <source>
        <dbReference type="ARBA" id="ARBA00022840"/>
    </source>
</evidence>
<dbReference type="Gene3D" id="1.10.510.10">
    <property type="entry name" value="Transferase(Phosphotransferase) domain 1"/>
    <property type="match status" value="1"/>
</dbReference>
<dbReference type="PANTHER" id="PTHR44329">
    <property type="entry name" value="SERINE/THREONINE-PROTEIN KINASE TNNI3K-RELATED"/>
    <property type="match status" value="1"/>
</dbReference>
<dbReference type="InterPro" id="IPR051681">
    <property type="entry name" value="Ser/Thr_Kinases-Pseudokinases"/>
</dbReference>
<evidence type="ECO:0000313" key="12">
    <source>
        <dbReference type="EMBL" id="LAC27539.1"/>
    </source>
</evidence>
<dbReference type="InterPro" id="IPR011009">
    <property type="entry name" value="Kinase-like_dom_sf"/>
</dbReference>
<evidence type="ECO:0000256" key="10">
    <source>
        <dbReference type="SAM" id="MobiDB-lite"/>
    </source>
</evidence>
<dbReference type="GO" id="GO:0006950">
    <property type="term" value="P:response to stress"/>
    <property type="evidence" value="ECO:0007669"/>
    <property type="project" value="UniProtKB-ARBA"/>
</dbReference>
<keyword evidence="6 9" id="KW-0067">ATP-binding</keyword>
<accession>A0A6A7GAJ4</accession>
<dbReference type="CDD" id="cd13999">
    <property type="entry name" value="STKc_MAP3K-like"/>
    <property type="match status" value="1"/>
</dbReference>
<evidence type="ECO:0000256" key="2">
    <source>
        <dbReference type="ARBA" id="ARBA00022527"/>
    </source>
</evidence>
<name>A0A6A7GAJ4_9CRUS</name>
<protein>
    <recommendedName>
        <fullName evidence="1">non-specific serine/threonine protein kinase</fullName>
        <ecNumber evidence="1">2.7.11.1</ecNumber>
    </recommendedName>
</protein>
<keyword evidence="3" id="KW-0808">Transferase</keyword>
<reference evidence="12" key="1">
    <citation type="submission" date="2017-11" db="EMBL/GenBank/DDBJ databases">
        <title>The sensing device of the deep-sea amphipod.</title>
        <authorList>
            <person name="Kobayashi H."/>
            <person name="Nagahama T."/>
            <person name="Arai W."/>
            <person name="Sasagawa Y."/>
            <person name="Umeda M."/>
            <person name="Hayashi T."/>
            <person name="Nikaido I."/>
            <person name="Watanabe H."/>
            <person name="Oguri K."/>
            <person name="Kitazato H."/>
            <person name="Fujioka K."/>
            <person name="Kido Y."/>
            <person name="Takami H."/>
        </authorList>
    </citation>
    <scope>NUCLEOTIDE SEQUENCE</scope>
    <source>
        <tissue evidence="12">Whole body</tissue>
    </source>
</reference>
<dbReference type="InterPro" id="IPR001245">
    <property type="entry name" value="Ser-Thr/Tyr_kinase_cat_dom"/>
</dbReference>
<evidence type="ECO:0000256" key="1">
    <source>
        <dbReference type="ARBA" id="ARBA00012513"/>
    </source>
</evidence>
<dbReference type="EC" id="2.7.11.1" evidence="1"/>
<comment type="catalytic activity">
    <reaction evidence="7">
        <text>L-threonyl-[protein] + ATP = O-phospho-L-threonyl-[protein] + ADP + H(+)</text>
        <dbReference type="Rhea" id="RHEA:46608"/>
        <dbReference type="Rhea" id="RHEA-COMP:11060"/>
        <dbReference type="Rhea" id="RHEA-COMP:11605"/>
        <dbReference type="ChEBI" id="CHEBI:15378"/>
        <dbReference type="ChEBI" id="CHEBI:30013"/>
        <dbReference type="ChEBI" id="CHEBI:30616"/>
        <dbReference type="ChEBI" id="CHEBI:61977"/>
        <dbReference type="ChEBI" id="CHEBI:456216"/>
        <dbReference type="EC" id="2.7.11.1"/>
    </reaction>
</comment>
<keyword evidence="5 12" id="KW-0418">Kinase</keyword>
<evidence type="ECO:0000256" key="4">
    <source>
        <dbReference type="ARBA" id="ARBA00022741"/>
    </source>
</evidence>
<dbReference type="Pfam" id="PF07651">
    <property type="entry name" value="ANTH"/>
    <property type="match status" value="1"/>
</dbReference>
<dbReference type="InterPro" id="IPR008271">
    <property type="entry name" value="Ser/Thr_kinase_AS"/>
</dbReference>
<dbReference type="GO" id="GO:0005543">
    <property type="term" value="F:phospholipid binding"/>
    <property type="evidence" value="ECO:0007669"/>
    <property type="project" value="InterPro"/>
</dbReference>
<feature type="compositionally biased region" description="Polar residues" evidence="10">
    <location>
        <begin position="435"/>
        <end position="447"/>
    </location>
</feature>
<dbReference type="GO" id="GO:0004674">
    <property type="term" value="F:protein serine/threonine kinase activity"/>
    <property type="evidence" value="ECO:0007669"/>
    <property type="project" value="UniProtKB-KW"/>
</dbReference>
<evidence type="ECO:0000256" key="9">
    <source>
        <dbReference type="PROSITE-ProRule" id="PRU10141"/>
    </source>
</evidence>
<dbReference type="SMART" id="SM00220">
    <property type="entry name" value="S_TKc"/>
    <property type="match status" value="1"/>
</dbReference>
<proteinExistence type="evidence at transcript level"/>
<dbReference type="GO" id="GO:0005524">
    <property type="term" value="F:ATP binding"/>
    <property type="evidence" value="ECO:0007669"/>
    <property type="project" value="UniProtKB-UniRule"/>
</dbReference>
<feature type="compositionally biased region" description="Low complexity" evidence="10">
    <location>
        <begin position="377"/>
        <end position="403"/>
    </location>
</feature>
<sequence length="780" mass="88380">MQSGPTEILQECFRIRAFLQRLQHLSSKNGFARMDQETSSISSTMAMYAGYLIRRANFHHEFRMIEGNFSVGSYLYEQQREDVQFSINEWRKVTRNALDQMLQFVTSLAEIGDAAIRIDESQRSPRDADDSASAMDQFRQSVVIPVIDDMYAIFLTSTYLLGLLRLNAGKQGVHSLIGFYRQQYSVIHQFFSSVQHLPIVVELNRIPPLPPNCPKLSSRTAVTESVTIPLQSNVPNVGSINDALCSNFKKQLLSSHRHASQQHASVKARDLPSITRLRHKSIEYSPERAQTDPPSRSARRPEQRPRTSWDDSSIGTFQAFDEFDDFDAQFSHVGLSENDPKGRNRRPKKPEKDKERSRHAQQRKSRHRKKNQREDSGSSASGSSAQNGSPPSSSRSSLNPTSPRDLRALQAQHEAHPQDASSWDRPIRPSFGTAFVNNKTGVDSGRQSYEFPSKSEPSSDIQDEFSESPFVMVEDSWRPFPTISLETKEDSLLASALETDQGVIHLNSDDDELVWEDLQLSERIGIGGFAEVFKGKWLGAEVAVKKLINQRQTPESLDEFRSEVAIMRKLQHANITMFMGACTVPPHLCLVTELLEMSLFDLLHNTSIPLPWRIKVKMALGTARGLEFLHLCDPPILHRDLKSANILLDQHFDPRLADFGLSREKVMTTMTAQTGTFQWMSPEVISGKHYTEKADVFSFGIILWEICARKIPYEGKTGFQVSLAVVQQKARPEIDPRLCPPDWAKLMQVCWGEEPSSRPTFGEIVQTMRKMQRIYESSGH</sequence>